<dbReference type="Proteomes" id="UP000324767">
    <property type="component" value="Unassembled WGS sequence"/>
</dbReference>
<evidence type="ECO:0000256" key="1">
    <source>
        <dbReference type="SAM" id="Phobius"/>
    </source>
</evidence>
<dbReference type="AlphaFoldDB" id="A0A5M8PQA5"/>
<comment type="caution">
    <text evidence="2">The sequence shown here is derived from an EMBL/GenBank/DDBJ whole genome shotgun (WGS) entry which is preliminary data.</text>
</comment>
<sequence length="170" mass="19354">MRCIPSVPHLLSIDYVLQIILCCSYLVLIFWSAFHPGWWMHINRIVACGVAVTAFTITSMFYLIVHTHRDRVLDTPSIHRRALCRRFKFMCPALCGLAFIWAAIFAAMTLAPKGKDFRHLFDKPPHTAWGVAAVLAIVEVGMLALSPALVRIEERGYIRHVDYVQAFDRA</sequence>
<proteinExistence type="predicted"/>
<dbReference type="OrthoDB" id="5294178at2759"/>
<accession>A0A5M8PQA5</accession>
<evidence type="ECO:0000313" key="2">
    <source>
        <dbReference type="EMBL" id="KAA6411738.1"/>
    </source>
</evidence>
<evidence type="ECO:0000313" key="3">
    <source>
        <dbReference type="Proteomes" id="UP000324767"/>
    </source>
</evidence>
<keyword evidence="1" id="KW-0812">Transmembrane</keyword>
<organism evidence="2 3">
    <name type="scientific">Lasallia pustulata</name>
    <dbReference type="NCBI Taxonomy" id="136370"/>
    <lineage>
        <taxon>Eukaryota</taxon>
        <taxon>Fungi</taxon>
        <taxon>Dikarya</taxon>
        <taxon>Ascomycota</taxon>
        <taxon>Pezizomycotina</taxon>
        <taxon>Lecanoromycetes</taxon>
        <taxon>OSLEUM clade</taxon>
        <taxon>Umbilicariomycetidae</taxon>
        <taxon>Umbilicariales</taxon>
        <taxon>Umbilicariaceae</taxon>
        <taxon>Lasallia</taxon>
    </lineage>
</organism>
<keyword evidence="1" id="KW-1133">Transmembrane helix</keyword>
<feature type="transmembrane region" description="Helical" evidence="1">
    <location>
        <begin position="12"/>
        <end position="32"/>
    </location>
</feature>
<gene>
    <name evidence="2" type="ORF">FRX48_05019</name>
</gene>
<feature type="transmembrane region" description="Helical" evidence="1">
    <location>
        <begin position="128"/>
        <end position="150"/>
    </location>
</feature>
<feature type="transmembrane region" description="Helical" evidence="1">
    <location>
        <begin position="44"/>
        <end position="65"/>
    </location>
</feature>
<keyword evidence="1" id="KW-0472">Membrane</keyword>
<reference evidence="2 3" key="1">
    <citation type="submission" date="2019-09" db="EMBL/GenBank/DDBJ databases">
        <title>The hologenome of the rock-dwelling lichen Lasallia pustulata.</title>
        <authorList>
            <person name="Greshake Tzovaras B."/>
            <person name="Segers F."/>
            <person name="Bicker A."/>
            <person name="Dal Grande F."/>
            <person name="Otte J."/>
            <person name="Hankeln T."/>
            <person name="Schmitt I."/>
            <person name="Ebersberger I."/>
        </authorList>
    </citation>
    <scope>NUCLEOTIDE SEQUENCE [LARGE SCALE GENOMIC DNA]</scope>
    <source>
        <strain evidence="2">A1-1</strain>
    </source>
</reference>
<protein>
    <submittedName>
        <fullName evidence="2">Uncharacterized protein</fullName>
    </submittedName>
</protein>
<feature type="transmembrane region" description="Helical" evidence="1">
    <location>
        <begin position="86"/>
        <end position="108"/>
    </location>
</feature>
<name>A0A5M8PQA5_9LECA</name>
<dbReference type="EMBL" id="VXIT01000007">
    <property type="protein sequence ID" value="KAA6411738.1"/>
    <property type="molecule type" value="Genomic_DNA"/>
</dbReference>